<keyword evidence="3 6" id="KW-0963">Cytoplasm</keyword>
<dbReference type="GO" id="GO:0051225">
    <property type="term" value="P:spindle assembly"/>
    <property type="evidence" value="ECO:0007669"/>
    <property type="project" value="TreeGrafter"/>
</dbReference>
<dbReference type="InterPro" id="IPR042241">
    <property type="entry name" value="GCP_C_sf"/>
</dbReference>
<dbReference type="InterPro" id="IPR040457">
    <property type="entry name" value="GCP_C"/>
</dbReference>
<dbReference type="PANTHER" id="PTHR19302">
    <property type="entry name" value="GAMMA TUBULIN COMPLEX PROTEIN"/>
    <property type="match status" value="1"/>
</dbReference>
<evidence type="ECO:0000313" key="9">
    <source>
        <dbReference type="EMBL" id="GAX73958.1"/>
    </source>
</evidence>
<dbReference type="STRING" id="1157962.A0A250WSZ5"/>
<protein>
    <recommendedName>
        <fullName evidence="6">Gamma-tubulin complex component</fullName>
    </recommendedName>
</protein>
<keyword evidence="10" id="KW-1185">Reference proteome</keyword>
<organism evidence="9 10">
    <name type="scientific">Chlamydomonas eustigma</name>
    <dbReference type="NCBI Taxonomy" id="1157962"/>
    <lineage>
        <taxon>Eukaryota</taxon>
        <taxon>Viridiplantae</taxon>
        <taxon>Chlorophyta</taxon>
        <taxon>core chlorophytes</taxon>
        <taxon>Chlorophyceae</taxon>
        <taxon>CS clade</taxon>
        <taxon>Chlamydomonadales</taxon>
        <taxon>Chlamydomonadaceae</taxon>
        <taxon>Chlamydomonas</taxon>
    </lineage>
</organism>
<dbReference type="Pfam" id="PF17681">
    <property type="entry name" value="GCP_N_terminal"/>
    <property type="match status" value="1"/>
</dbReference>
<dbReference type="GO" id="GO:0000930">
    <property type="term" value="C:gamma-tubulin complex"/>
    <property type="evidence" value="ECO:0007669"/>
    <property type="project" value="TreeGrafter"/>
</dbReference>
<dbReference type="EMBL" id="BEGY01000005">
    <property type="protein sequence ID" value="GAX73958.1"/>
    <property type="molecule type" value="Genomic_DNA"/>
</dbReference>
<dbReference type="OrthoDB" id="78652at2759"/>
<keyword evidence="4 6" id="KW-0493">Microtubule</keyword>
<dbReference type="Gene3D" id="1.20.120.1900">
    <property type="entry name" value="Gamma-tubulin complex, C-terminal domain"/>
    <property type="match status" value="1"/>
</dbReference>
<dbReference type="GO" id="GO:0031122">
    <property type="term" value="P:cytoplasmic microtubule organization"/>
    <property type="evidence" value="ECO:0007669"/>
    <property type="project" value="TreeGrafter"/>
</dbReference>
<evidence type="ECO:0000256" key="5">
    <source>
        <dbReference type="ARBA" id="ARBA00023212"/>
    </source>
</evidence>
<dbReference type="GO" id="GO:0051011">
    <property type="term" value="F:microtubule minus-end binding"/>
    <property type="evidence" value="ECO:0007669"/>
    <property type="project" value="TreeGrafter"/>
</dbReference>
<reference evidence="9 10" key="1">
    <citation type="submission" date="2017-08" db="EMBL/GenBank/DDBJ databases">
        <title>Acidophilic green algal genome provides insights into adaptation to an acidic environment.</title>
        <authorList>
            <person name="Hirooka S."/>
            <person name="Hirose Y."/>
            <person name="Kanesaki Y."/>
            <person name="Higuchi S."/>
            <person name="Fujiwara T."/>
            <person name="Onuma R."/>
            <person name="Era A."/>
            <person name="Ohbayashi R."/>
            <person name="Uzuka A."/>
            <person name="Nozaki H."/>
            <person name="Yoshikawa H."/>
            <person name="Miyagishima S.Y."/>
        </authorList>
    </citation>
    <scope>NUCLEOTIDE SEQUENCE [LARGE SCALE GENOMIC DNA]</scope>
    <source>
        <strain evidence="9 10">NIES-2499</strain>
    </source>
</reference>
<evidence type="ECO:0000259" key="8">
    <source>
        <dbReference type="Pfam" id="PF17681"/>
    </source>
</evidence>
<evidence type="ECO:0000256" key="3">
    <source>
        <dbReference type="ARBA" id="ARBA00022490"/>
    </source>
</evidence>
<sequence length="605" mass="68661">MAINYHGYENLLQELLMALAGFSGDVFVEKAEGLMLSDEIPSLDQGAFELANDVSWVEDPDRTVLDSLARLGFHFKCISKFIDRESWISPILQQSRAGSLYCSSLASGLQELLDVYRAKLLEVQQLVLGPEPPVLSRLQYLLADFQVLLLESHKLVYEVHQLRQKDFKGCELIALLYCLSRCGAPILQSCMQRLLWHCNQVLLKQLSSWMVHGLLLDPYHESFISSGATSMGSEALQEQQVVAASVVNASALPTYISPEVADTILFIGKAVWLLRHPAGDLIGQDLLPSRDTLEFIEGMRHLQERESFQRVEFEHTVEAIRSKVSAVLWQLVVVRADLPGHLSAIKDYFLLAKGDFFHNFLVEAKSVMSMPPRPGSAEADISIPFHHSAHRSTAQHDKLFQQFHIRWNPPQEGKGGMQRLDGWDSLSLEYEVEWPLGLLLSPSVMSRYNLMFQFLLLLKRVQLKLEVSWQSLHSLSTHRARQLSNVRGEDESSSLSHLRALHHVRQHMSHLVTNLQIYIQELSLLVESVVRVIRSERPVSDLEQVLDKLPAISNNFSTSVNHLYTYLQSSRLQDANKAPHLRQLYLRLNFNGYVGGSMTQRLLQT</sequence>
<dbReference type="GO" id="GO:0051321">
    <property type="term" value="P:meiotic cell cycle"/>
    <property type="evidence" value="ECO:0007669"/>
    <property type="project" value="TreeGrafter"/>
</dbReference>
<keyword evidence="5 6" id="KW-0206">Cytoskeleton</keyword>
<evidence type="ECO:0000256" key="1">
    <source>
        <dbReference type="ARBA" id="ARBA00004267"/>
    </source>
</evidence>
<feature type="domain" description="Gamma tubulin complex component C-terminal" evidence="7">
    <location>
        <begin position="338"/>
        <end position="520"/>
    </location>
</feature>
<comment type="subcellular location">
    <subcellularLocation>
        <location evidence="1 6">Cytoplasm</location>
        <location evidence="1 6">Cytoskeleton</location>
        <location evidence="1 6">Microtubule organizing center</location>
    </subcellularLocation>
</comment>
<comment type="function">
    <text evidence="6">Component of the gamma-tubulin ring complex (gTuRC) which mediates microtubule nucleation.</text>
</comment>
<dbReference type="GO" id="GO:0007020">
    <property type="term" value="P:microtubule nucleation"/>
    <property type="evidence" value="ECO:0007669"/>
    <property type="project" value="InterPro"/>
</dbReference>
<dbReference type="Proteomes" id="UP000232323">
    <property type="component" value="Unassembled WGS sequence"/>
</dbReference>
<comment type="caution">
    <text evidence="9">The sequence shown here is derived from an EMBL/GenBank/DDBJ whole genome shotgun (WGS) entry which is preliminary data.</text>
</comment>
<dbReference type="InterPro" id="IPR007259">
    <property type="entry name" value="GCP"/>
</dbReference>
<dbReference type="GO" id="GO:0000278">
    <property type="term" value="P:mitotic cell cycle"/>
    <property type="evidence" value="ECO:0007669"/>
    <property type="project" value="TreeGrafter"/>
</dbReference>
<feature type="domain" description="Gamma tubulin complex component protein N-terminal" evidence="8">
    <location>
        <begin position="12"/>
        <end position="333"/>
    </location>
</feature>
<dbReference type="GO" id="GO:0043015">
    <property type="term" value="F:gamma-tubulin binding"/>
    <property type="evidence" value="ECO:0007669"/>
    <property type="project" value="InterPro"/>
</dbReference>
<dbReference type="InterPro" id="IPR041470">
    <property type="entry name" value="GCP_N"/>
</dbReference>
<evidence type="ECO:0000256" key="6">
    <source>
        <dbReference type="RuleBase" id="RU363050"/>
    </source>
</evidence>
<dbReference type="AlphaFoldDB" id="A0A250WSZ5"/>
<proteinExistence type="inferred from homology"/>
<dbReference type="Pfam" id="PF04130">
    <property type="entry name" value="GCP_C_terminal"/>
    <property type="match status" value="1"/>
</dbReference>
<gene>
    <name evidence="9" type="ORF">CEUSTIGMA_g1408.t1</name>
</gene>
<evidence type="ECO:0000313" key="10">
    <source>
        <dbReference type="Proteomes" id="UP000232323"/>
    </source>
</evidence>
<dbReference type="PANTHER" id="PTHR19302:SF27">
    <property type="entry name" value="GAMMA-TUBULIN COMPLEX COMPONENT 4"/>
    <property type="match status" value="1"/>
</dbReference>
<name>A0A250WSZ5_9CHLO</name>
<evidence type="ECO:0000256" key="2">
    <source>
        <dbReference type="ARBA" id="ARBA00010337"/>
    </source>
</evidence>
<accession>A0A250WSZ5</accession>
<evidence type="ECO:0000259" key="7">
    <source>
        <dbReference type="Pfam" id="PF04130"/>
    </source>
</evidence>
<evidence type="ECO:0000256" key="4">
    <source>
        <dbReference type="ARBA" id="ARBA00022701"/>
    </source>
</evidence>
<comment type="similarity">
    <text evidence="2 6">Belongs to the TUBGCP family.</text>
</comment>
<dbReference type="GO" id="GO:0000922">
    <property type="term" value="C:spindle pole"/>
    <property type="evidence" value="ECO:0007669"/>
    <property type="project" value="InterPro"/>
</dbReference>
<dbReference type="GO" id="GO:0005874">
    <property type="term" value="C:microtubule"/>
    <property type="evidence" value="ECO:0007669"/>
    <property type="project" value="UniProtKB-KW"/>
</dbReference>